<reference evidence="9" key="1">
    <citation type="submission" date="2017-08" db="EMBL/GenBank/DDBJ databases">
        <authorList>
            <person name="Varghese N."/>
            <person name="Submissions S."/>
        </authorList>
    </citation>
    <scope>NUCLEOTIDE SEQUENCE [LARGE SCALE GENOMIC DNA]</scope>
    <source>
        <strain evidence="9">USBA17B2</strain>
    </source>
</reference>
<dbReference type="PROSITE" id="PS51755">
    <property type="entry name" value="OMPR_PHOB"/>
    <property type="match status" value="1"/>
</dbReference>
<dbReference type="EMBL" id="OBQK01000009">
    <property type="protein sequence ID" value="SOC56883.1"/>
    <property type="molecule type" value="Genomic_DNA"/>
</dbReference>
<dbReference type="InterPro" id="IPR016032">
    <property type="entry name" value="Sig_transdc_resp-reg_C-effctor"/>
</dbReference>
<organism evidence="8 9">
    <name type="scientific">Ornithinimicrobium cerasi</name>
    <dbReference type="NCBI Taxonomy" id="2248773"/>
    <lineage>
        <taxon>Bacteria</taxon>
        <taxon>Bacillati</taxon>
        <taxon>Actinomycetota</taxon>
        <taxon>Actinomycetes</taxon>
        <taxon>Micrococcales</taxon>
        <taxon>Ornithinimicrobiaceae</taxon>
        <taxon>Ornithinimicrobium</taxon>
    </lineage>
</organism>
<name>A0A285VSF8_9MICO</name>
<keyword evidence="2" id="KW-0805">Transcription regulation</keyword>
<dbReference type="InterPro" id="IPR036388">
    <property type="entry name" value="WH-like_DNA-bd_sf"/>
</dbReference>
<evidence type="ECO:0000259" key="7">
    <source>
        <dbReference type="PROSITE" id="PS51755"/>
    </source>
</evidence>
<protein>
    <submittedName>
        <fullName evidence="8">DNA-binding transcriptional activator of the SARP family</fullName>
    </submittedName>
</protein>
<dbReference type="Gene3D" id="1.10.10.10">
    <property type="entry name" value="Winged helix-like DNA-binding domain superfamily/Winged helix DNA-binding domain"/>
    <property type="match status" value="1"/>
</dbReference>
<dbReference type="SMART" id="SM00320">
    <property type="entry name" value="WD40"/>
    <property type="match status" value="4"/>
</dbReference>
<dbReference type="InterPro" id="IPR001680">
    <property type="entry name" value="WD40_rpt"/>
</dbReference>
<dbReference type="PROSITE" id="PS50082">
    <property type="entry name" value="WD_REPEATS_2"/>
    <property type="match status" value="1"/>
</dbReference>
<evidence type="ECO:0000256" key="5">
    <source>
        <dbReference type="PROSITE-ProRule" id="PRU00221"/>
    </source>
</evidence>
<dbReference type="SMART" id="SM00862">
    <property type="entry name" value="Trans_reg_C"/>
    <property type="match status" value="1"/>
</dbReference>
<dbReference type="Gene3D" id="2.130.10.10">
    <property type="entry name" value="YVTN repeat-like/Quinoprotein amine dehydrogenase"/>
    <property type="match status" value="2"/>
</dbReference>
<dbReference type="InterPro" id="IPR011990">
    <property type="entry name" value="TPR-like_helical_dom_sf"/>
</dbReference>
<evidence type="ECO:0000256" key="2">
    <source>
        <dbReference type="ARBA" id="ARBA00023015"/>
    </source>
</evidence>
<dbReference type="InterPro" id="IPR027417">
    <property type="entry name" value="P-loop_NTPase"/>
</dbReference>
<dbReference type="InterPro" id="IPR015943">
    <property type="entry name" value="WD40/YVTN_repeat-like_dom_sf"/>
</dbReference>
<proteinExistence type="inferred from homology"/>
<dbReference type="InterPro" id="IPR036322">
    <property type="entry name" value="WD40_repeat_dom_sf"/>
</dbReference>
<dbReference type="InterPro" id="IPR001867">
    <property type="entry name" value="OmpR/PhoB-type_DNA-bd"/>
</dbReference>
<evidence type="ECO:0000256" key="6">
    <source>
        <dbReference type="PROSITE-ProRule" id="PRU01091"/>
    </source>
</evidence>
<dbReference type="Pfam" id="PF00486">
    <property type="entry name" value="Trans_reg_C"/>
    <property type="match status" value="1"/>
</dbReference>
<evidence type="ECO:0000313" key="8">
    <source>
        <dbReference type="EMBL" id="SOC56883.1"/>
    </source>
</evidence>
<dbReference type="InterPro" id="IPR051677">
    <property type="entry name" value="AfsR-DnrI-RedD_regulator"/>
</dbReference>
<evidence type="ECO:0000256" key="3">
    <source>
        <dbReference type="ARBA" id="ARBA00023125"/>
    </source>
</evidence>
<dbReference type="SUPFAM" id="SSF50978">
    <property type="entry name" value="WD40 repeat-like"/>
    <property type="match status" value="1"/>
</dbReference>
<dbReference type="Pfam" id="PF03704">
    <property type="entry name" value="BTAD"/>
    <property type="match status" value="1"/>
</dbReference>
<dbReference type="SUPFAM" id="SSF46894">
    <property type="entry name" value="C-terminal effector domain of the bipartite response regulators"/>
    <property type="match status" value="1"/>
</dbReference>
<dbReference type="InterPro" id="IPR005158">
    <property type="entry name" value="BTAD"/>
</dbReference>
<feature type="DNA-binding region" description="OmpR/PhoB-type" evidence="6">
    <location>
        <begin position="1"/>
        <end position="87"/>
    </location>
</feature>
<evidence type="ECO:0000313" key="9">
    <source>
        <dbReference type="Proteomes" id="UP000219688"/>
    </source>
</evidence>
<dbReference type="InterPro" id="IPR049052">
    <property type="entry name" value="nSTAND1"/>
</dbReference>
<dbReference type="SUPFAM" id="SSF50969">
    <property type="entry name" value="YVTN repeat-like/Quinoprotein amine dehydrogenase"/>
    <property type="match status" value="1"/>
</dbReference>
<dbReference type="Proteomes" id="UP000219688">
    <property type="component" value="Unassembled WGS sequence"/>
</dbReference>
<dbReference type="PANTHER" id="PTHR35807:SF1">
    <property type="entry name" value="TRANSCRIPTIONAL REGULATOR REDD"/>
    <property type="match status" value="1"/>
</dbReference>
<dbReference type="Gene3D" id="3.40.50.300">
    <property type="entry name" value="P-loop containing nucleotide triphosphate hydrolases"/>
    <property type="match status" value="1"/>
</dbReference>
<gene>
    <name evidence="8" type="ORF">SAMN05421879_10993</name>
</gene>
<dbReference type="Gene3D" id="1.25.40.10">
    <property type="entry name" value="Tetratricopeptide repeat domain"/>
    <property type="match status" value="1"/>
</dbReference>
<dbReference type="InterPro" id="IPR011044">
    <property type="entry name" value="Quino_amine_DH_bsu"/>
</dbReference>
<dbReference type="PANTHER" id="PTHR35807">
    <property type="entry name" value="TRANSCRIPTIONAL REGULATOR REDD-RELATED"/>
    <property type="match status" value="1"/>
</dbReference>
<dbReference type="GO" id="GO:0000160">
    <property type="term" value="P:phosphorelay signal transduction system"/>
    <property type="evidence" value="ECO:0007669"/>
    <property type="project" value="InterPro"/>
</dbReference>
<dbReference type="GO" id="GO:0005829">
    <property type="term" value="C:cytosol"/>
    <property type="evidence" value="ECO:0007669"/>
    <property type="project" value="UniProtKB-ARBA"/>
</dbReference>
<evidence type="ECO:0000256" key="4">
    <source>
        <dbReference type="ARBA" id="ARBA00023163"/>
    </source>
</evidence>
<keyword evidence="3 6" id="KW-0238">DNA-binding</keyword>
<feature type="repeat" description="WD" evidence="5">
    <location>
        <begin position="1024"/>
        <end position="1065"/>
    </location>
</feature>
<accession>A0A285VSF8</accession>
<feature type="domain" description="OmpR/PhoB-type" evidence="7">
    <location>
        <begin position="1"/>
        <end position="87"/>
    </location>
</feature>
<sequence length="1629" mass="173235">MTGITVLGPVEVEDAGAALSPRDRVVLSVLVARLGREVSADTLAEALWGEDPPPSAAKVVQGCVARLRRRLGPRAILTGPGGYRLVVPAEDVDAGRFQRLVHRARELLAVGHADQAAYAVDEALALWRGHPLRDLEDWGPGRGEAQRLVELRLNAEELRLDALLASGRHAQVLPEATLRVREEPLREHRWAVLARAHYQSGRQAEALATLRRAREVLADELGLDPGPELAELEQAVLQQDPILDVATAGVPTAVCPWPGLASYDVEDTDAFFGRDAELAECLGRLERAGVLALVGPSGSGKSSLVRAGLAARLRHQGRPVELITPGPRPLDALSAVTARAAAGTVLVVDQCEEIFAAVVAPDVRATFLAAVAGHTAHGPVVLTLRADRLGDLSAYPDVARLAEEGLYLLKAMTTVGLREAIERPARQAGLLLEQGLVDLLVRDVEGEPGSLPLLAHALRQTWERREGATLTVEGYRASGGIRGAVAQSAEQVYETATPEQRHTLRELLLRMVQPGRDGDPVLTSLARDAVSDEEHTPLVEQLVRARLVTADTDRLELAHEALARAWPRLQSWLAEDIEGERIRHHLNATAAAWQAMGRPDSELYRGARLAAAREWRDTGTHRLGGVEVEFLDTSESAHRTSMARVEAEAGRQRRANRRLRVVVVAALVLALVAAGFGAMARLQWRDAQQAEAVATAEAARARANELSASAVAAQEQNPSLAKTLAVLAADAAPPSLQSAGALHSSYIADRSVARVSMNHFANRLTAVLHPDGARVAMTGETGYEPALALEVHDALTGDLVWEWVRPDTPGHESAFLAGAAYSPDGAVLASGVVWHPQHWLRVGGPAEDSPPPAEDLVGIHLWDGTTHAPRGVLDVGPCGGWPLAASDELVLVRTLTVPPDTPDEARSRVLDGCLWDEGVLANEVVDLDTGERRLVGTTPLGMSWTIGAALSADGSTATVHQDDGSTQYALVIDTETGAELARVDAGMPHALDPTGEHVLVVDQSSPASIWRVVAVADGTTAATFTGHSSASLYGTFGPTGATVLTSGTDNVVVEWDAGDGTELRRFTSAGSGRPSAGGDGRVVVPRSPTYGAVVLDERPPSEGWSVPSCGGSGWVDQLRVAGDHLIVGRDCGVLGSAPVHVVALGTTEVRSWEDSSWTQAFEVSPDGRFAVLQAGSWDEETERPTVGALEVREVTTGEVVLTLEGFCEHPRFDPQGAGCGSPPETPFAFDAWRVRWSPDGRWIAAADPHSEPGAGAVWDAATGALVTTFLHEGPEELESWGAPRELVFSPTSDRLVVATVGGHLVALDTATWSPVADHPLDVQNAASAGPVGYDADGSLVVVSPYRDNIPRASVLLVDAQTLETRSVWTNLAEDSLRSADISPDGTRIALGTSDGVVRVVDLVDGTLVDQASPGVGGLQGTQWVDDHDLVLLGADGDLVTVTTDPDRLLDLVRGSLTRGLTSAECAVYRVEPCLSLVDLRGGDPTVPADLQGRYAVRWSTEELGTAMTSHYEEAFGTTLDERSRAELAGLADALHGDYVLELGPSSYTLTRGPHGEEFCAGGVIRTEDRPDRLLLSADRGTWCLDFHFAEVGWDLVGDDLVLPRELFRGTPGDTALLTSKPLERITASP</sequence>
<dbReference type="GO" id="GO:0006355">
    <property type="term" value="P:regulation of DNA-templated transcription"/>
    <property type="evidence" value="ECO:0007669"/>
    <property type="project" value="InterPro"/>
</dbReference>
<dbReference type="CDD" id="cd15831">
    <property type="entry name" value="BTAD"/>
    <property type="match status" value="1"/>
</dbReference>
<keyword evidence="9" id="KW-1185">Reference proteome</keyword>
<comment type="similarity">
    <text evidence="1">Belongs to the AfsR/DnrI/RedD regulatory family.</text>
</comment>
<dbReference type="SUPFAM" id="SSF52540">
    <property type="entry name" value="P-loop containing nucleoside triphosphate hydrolases"/>
    <property type="match status" value="1"/>
</dbReference>
<evidence type="ECO:0000256" key="1">
    <source>
        <dbReference type="ARBA" id="ARBA00005820"/>
    </source>
</evidence>
<dbReference type="Pfam" id="PF20703">
    <property type="entry name" value="nSTAND1"/>
    <property type="match status" value="1"/>
</dbReference>
<dbReference type="SMART" id="SM01043">
    <property type="entry name" value="BTAD"/>
    <property type="match status" value="1"/>
</dbReference>
<dbReference type="RefSeq" id="WP_097188758.1">
    <property type="nucleotide sequence ID" value="NZ_OBQK01000009.1"/>
</dbReference>
<keyword evidence="4" id="KW-0804">Transcription</keyword>
<dbReference type="GO" id="GO:0003677">
    <property type="term" value="F:DNA binding"/>
    <property type="evidence" value="ECO:0007669"/>
    <property type="project" value="UniProtKB-UniRule"/>
</dbReference>
<keyword evidence="5" id="KW-0853">WD repeat</keyword>
<dbReference type="SUPFAM" id="SSF48452">
    <property type="entry name" value="TPR-like"/>
    <property type="match status" value="1"/>
</dbReference>